<keyword evidence="9" id="KW-1185">Reference proteome</keyword>
<evidence type="ECO:0000256" key="3">
    <source>
        <dbReference type="ARBA" id="ARBA00023004"/>
    </source>
</evidence>
<reference evidence="8" key="1">
    <citation type="submission" date="2020-05" db="EMBL/GenBank/DDBJ databases">
        <title>Phylogenomic resolution of chytrid fungi.</title>
        <authorList>
            <person name="Stajich J.E."/>
            <person name="Amses K."/>
            <person name="Simmons R."/>
            <person name="Seto K."/>
            <person name="Myers J."/>
            <person name="Bonds A."/>
            <person name="Quandt C.A."/>
            <person name="Barry K."/>
            <person name="Liu P."/>
            <person name="Grigoriev I."/>
            <person name="Longcore J.E."/>
            <person name="James T.Y."/>
        </authorList>
    </citation>
    <scope>NUCLEOTIDE SEQUENCE</scope>
    <source>
        <strain evidence="8">JEL0379</strain>
    </source>
</reference>
<dbReference type="SUPFAM" id="SSF53800">
    <property type="entry name" value="Chelatase"/>
    <property type="match status" value="1"/>
</dbReference>
<comment type="similarity">
    <text evidence="2 7">Belongs to the ferrochelatase family.</text>
</comment>
<comment type="catalytic activity">
    <reaction evidence="7">
        <text>heme b + 2 H(+) = protoporphyrin IX + Fe(2+)</text>
        <dbReference type="Rhea" id="RHEA:22584"/>
        <dbReference type="ChEBI" id="CHEBI:15378"/>
        <dbReference type="ChEBI" id="CHEBI:29033"/>
        <dbReference type="ChEBI" id="CHEBI:57306"/>
        <dbReference type="ChEBI" id="CHEBI:60344"/>
        <dbReference type="EC" id="4.98.1.1"/>
    </reaction>
</comment>
<dbReference type="PANTHER" id="PTHR11108:SF1">
    <property type="entry name" value="FERROCHELATASE, MITOCHONDRIAL"/>
    <property type="match status" value="1"/>
</dbReference>
<comment type="subcellular location">
    <subcellularLocation>
        <location evidence="7">Mitochondrion inner membrane</location>
    </subcellularLocation>
</comment>
<keyword evidence="4 7" id="KW-0350">Heme biosynthesis</keyword>
<evidence type="ECO:0000256" key="7">
    <source>
        <dbReference type="RuleBase" id="RU000607"/>
    </source>
</evidence>
<dbReference type="InterPro" id="IPR033659">
    <property type="entry name" value="Ferrochelatase_N"/>
</dbReference>
<keyword evidence="7" id="KW-0999">Mitochondrion inner membrane</keyword>
<dbReference type="FunFam" id="3.40.50.1400:FF:000001">
    <property type="entry name" value="Ferrochelatase"/>
    <property type="match status" value="1"/>
</dbReference>
<evidence type="ECO:0000256" key="4">
    <source>
        <dbReference type="ARBA" id="ARBA00023133"/>
    </source>
</evidence>
<organism evidence="8 9">
    <name type="scientific">Geranomyces variabilis</name>
    <dbReference type="NCBI Taxonomy" id="109894"/>
    <lineage>
        <taxon>Eukaryota</taxon>
        <taxon>Fungi</taxon>
        <taxon>Fungi incertae sedis</taxon>
        <taxon>Chytridiomycota</taxon>
        <taxon>Chytridiomycota incertae sedis</taxon>
        <taxon>Chytridiomycetes</taxon>
        <taxon>Spizellomycetales</taxon>
        <taxon>Powellomycetaceae</taxon>
        <taxon>Geranomyces</taxon>
    </lineage>
</organism>
<evidence type="ECO:0000313" key="8">
    <source>
        <dbReference type="EMBL" id="KAJ3180468.1"/>
    </source>
</evidence>
<dbReference type="AlphaFoldDB" id="A0AAD5TMQ9"/>
<dbReference type="CDD" id="cd03411">
    <property type="entry name" value="Ferrochelatase_N"/>
    <property type="match status" value="1"/>
</dbReference>
<dbReference type="InterPro" id="IPR001015">
    <property type="entry name" value="Ferrochelatase"/>
</dbReference>
<comment type="caution">
    <text evidence="8">The sequence shown here is derived from an EMBL/GenBank/DDBJ whole genome shotgun (WGS) entry which is preliminary data.</text>
</comment>
<keyword evidence="7" id="KW-0472">Membrane</keyword>
<dbReference type="Proteomes" id="UP001212152">
    <property type="component" value="Unassembled WGS sequence"/>
</dbReference>
<evidence type="ECO:0000313" key="9">
    <source>
        <dbReference type="Proteomes" id="UP001212152"/>
    </source>
</evidence>
<dbReference type="CDD" id="cd00419">
    <property type="entry name" value="Ferrochelatase_C"/>
    <property type="match status" value="1"/>
</dbReference>
<dbReference type="Pfam" id="PF00762">
    <property type="entry name" value="Ferrochelatase"/>
    <property type="match status" value="1"/>
</dbReference>
<accession>A0AAD5TMQ9</accession>
<keyword evidence="3 7" id="KW-0408">Iron</keyword>
<keyword evidence="6 7" id="KW-0627">Porphyrin biosynthesis</keyword>
<keyword evidence="7" id="KW-0496">Mitochondrion</keyword>
<dbReference type="GO" id="GO:0005743">
    <property type="term" value="C:mitochondrial inner membrane"/>
    <property type="evidence" value="ECO:0007669"/>
    <property type="project" value="UniProtKB-SubCell"/>
</dbReference>
<keyword evidence="5 7" id="KW-0456">Lyase</keyword>
<comment type="function">
    <text evidence="7">Catalyzes the ferrous insertion into protoporphyrin IX.</text>
</comment>
<dbReference type="InterPro" id="IPR019772">
    <property type="entry name" value="Ferrochelatase_AS"/>
</dbReference>
<evidence type="ECO:0000256" key="2">
    <source>
        <dbReference type="ARBA" id="ARBA00007718"/>
    </source>
</evidence>
<dbReference type="HAMAP" id="MF_00323">
    <property type="entry name" value="Ferrochelatase"/>
    <property type="match status" value="1"/>
</dbReference>
<gene>
    <name evidence="8" type="ORF">HDU87_001977</name>
</gene>
<evidence type="ECO:0000256" key="5">
    <source>
        <dbReference type="ARBA" id="ARBA00023239"/>
    </source>
</evidence>
<dbReference type="PROSITE" id="PS00534">
    <property type="entry name" value="FERROCHELATASE"/>
    <property type="match status" value="1"/>
</dbReference>
<comment type="pathway">
    <text evidence="1 7">Porphyrin-containing compound metabolism; protoheme biosynthesis; protoheme from protoporphyrin-IX: step 1/1.</text>
</comment>
<dbReference type="EC" id="4.98.1.1" evidence="7"/>
<dbReference type="Gene3D" id="3.40.50.1400">
    <property type="match status" value="2"/>
</dbReference>
<name>A0AAD5TMQ9_9FUNG</name>
<dbReference type="GO" id="GO:0004325">
    <property type="term" value="F:ferrochelatase activity"/>
    <property type="evidence" value="ECO:0007669"/>
    <property type="project" value="UniProtKB-UniRule"/>
</dbReference>
<protein>
    <recommendedName>
        <fullName evidence="7">Ferrochelatase</fullName>
        <ecNumber evidence="7">4.98.1.1</ecNumber>
    </recommendedName>
</protein>
<dbReference type="PANTHER" id="PTHR11108">
    <property type="entry name" value="FERROCHELATASE"/>
    <property type="match status" value="1"/>
</dbReference>
<sequence length="395" mass="43975">MSVARAALRGFARPSSSSTLATTTVVPLARRLATAAPTKPPTAVVLMNLGGPKDLDAVHPFLLNLFSDGDLIPIPFQKYAARVIAARRTPKIQEQYAQIGGGSPIHAWTERQGKMLEKRLDELSPASAPHKSYIAFRYAAPLTPDTIAEMQKDGITRAVALTLYPQYSCSTTGSSLNELWRNLKEMDPQEKIQWSVVDRFPTHPGLVEVFARHIEDSLKTYPPEERDSVVLLFSAHSLPMDIVNRGDPYPQEVAATVARVMDRLGHKNPFRLIWQSQVGPRPWLGPKTDAVLEGYARLGQKNLLMIPIAFVSDHVETLFEVDLEYGHLAKEKGLTGYKRVESLNADPLFIEAMADIVKSHIAENKPVSTQLPLRCPMCTNEKCGESKRFFQNQRL</sequence>
<dbReference type="GO" id="GO:0006783">
    <property type="term" value="P:heme biosynthetic process"/>
    <property type="evidence" value="ECO:0007669"/>
    <property type="project" value="UniProtKB-UniRule"/>
</dbReference>
<dbReference type="EMBL" id="JADGJQ010000016">
    <property type="protein sequence ID" value="KAJ3180468.1"/>
    <property type="molecule type" value="Genomic_DNA"/>
</dbReference>
<dbReference type="NCBIfam" id="TIGR00109">
    <property type="entry name" value="hemH"/>
    <property type="match status" value="1"/>
</dbReference>
<evidence type="ECO:0000256" key="6">
    <source>
        <dbReference type="ARBA" id="ARBA00023244"/>
    </source>
</evidence>
<evidence type="ECO:0000256" key="1">
    <source>
        <dbReference type="ARBA" id="ARBA00004943"/>
    </source>
</evidence>
<dbReference type="InterPro" id="IPR033644">
    <property type="entry name" value="Ferrochelatase_C"/>
</dbReference>
<proteinExistence type="inferred from homology"/>